<sequence>MKTVLIALSALLALSGVSMAASTTTQAKATTECVAVSPTTGKKVKIDCAKTASINNATSEGKTSGPRLGIGVNPFVPGL</sequence>
<gene>
    <name evidence="2" type="ORF">HNR59_003070</name>
</gene>
<feature type="chain" id="PRO_5030812273" evidence="1">
    <location>
        <begin position="21"/>
        <end position="79"/>
    </location>
</feature>
<keyword evidence="1" id="KW-0732">Signal</keyword>
<proteinExistence type="predicted"/>
<dbReference type="EMBL" id="JACHEU010000002">
    <property type="protein sequence ID" value="MBB6013681.1"/>
    <property type="molecule type" value="Genomic_DNA"/>
</dbReference>
<evidence type="ECO:0000256" key="1">
    <source>
        <dbReference type="SAM" id="SignalP"/>
    </source>
</evidence>
<evidence type="ECO:0000313" key="3">
    <source>
        <dbReference type="Proteomes" id="UP000533306"/>
    </source>
</evidence>
<reference evidence="2 3" key="1">
    <citation type="submission" date="2020-08" db="EMBL/GenBank/DDBJ databases">
        <title>Genomic Encyclopedia of Type Strains, Phase IV (KMG-IV): sequencing the most valuable type-strain genomes for metagenomic binning, comparative biology and taxonomic classification.</title>
        <authorList>
            <person name="Goeker M."/>
        </authorList>
    </citation>
    <scope>NUCLEOTIDE SEQUENCE [LARGE SCALE GENOMIC DNA]</scope>
    <source>
        <strain evidence="2 3">DSM 11099</strain>
    </source>
</reference>
<protein>
    <submittedName>
        <fullName evidence="2">ABC-type Fe3+-hydroxamate transport system substrate-binding protein</fullName>
    </submittedName>
</protein>
<accession>A0A7W9VWF4</accession>
<feature type="signal peptide" evidence="1">
    <location>
        <begin position="1"/>
        <end position="20"/>
    </location>
</feature>
<keyword evidence="3" id="KW-1185">Reference proteome</keyword>
<dbReference type="RefSeq" id="WP_183831869.1">
    <property type="nucleotide sequence ID" value="NZ_JACHEU010000002.1"/>
</dbReference>
<evidence type="ECO:0000313" key="2">
    <source>
        <dbReference type="EMBL" id="MBB6013681.1"/>
    </source>
</evidence>
<dbReference type="AlphaFoldDB" id="A0A7W9VWF4"/>
<dbReference type="Proteomes" id="UP000533306">
    <property type="component" value="Unassembled WGS sequence"/>
</dbReference>
<comment type="caution">
    <text evidence="2">The sequence shown here is derived from an EMBL/GenBank/DDBJ whole genome shotgun (WGS) entry which is preliminary data.</text>
</comment>
<name>A0A7W9VWF4_9HYPH</name>
<organism evidence="2 3">
    <name type="scientific">Aquamicrobium lusatiense</name>
    <dbReference type="NCBI Taxonomy" id="89772"/>
    <lineage>
        <taxon>Bacteria</taxon>
        <taxon>Pseudomonadati</taxon>
        <taxon>Pseudomonadota</taxon>
        <taxon>Alphaproteobacteria</taxon>
        <taxon>Hyphomicrobiales</taxon>
        <taxon>Phyllobacteriaceae</taxon>
        <taxon>Aquamicrobium</taxon>
    </lineage>
</organism>